<feature type="domain" description="Glycosyltransferase subfamily 4-like N-terminal" evidence="3">
    <location>
        <begin position="9"/>
        <end position="164"/>
    </location>
</feature>
<organism evidence="4 5">
    <name type="scientific">Parvicella tangerina</name>
    <dbReference type="NCBI Taxonomy" id="2829795"/>
    <lineage>
        <taxon>Bacteria</taxon>
        <taxon>Pseudomonadati</taxon>
        <taxon>Bacteroidota</taxon>
        <taxon>Flavobacteriia</taxon>
        <taxon>Flavobacteriales</taxon>
        <taxon>Parvicellaceae</taxon>
        <taxon>Parvicella</taxon>
    </lineage>
</organism>
<dbReference type="Gene3D" id="3.40.50.2000">
    <property type="entry name" value="Glycogen Phosphorylase B"/>
    <property type="match status" value="2"/>
</dbReference>
<evidence type="ECO:0000313" key="4">
    <source>
        <dbReference type="EMBL" id="CAG5086684.1"/>
    </source>
</evidence>
<keyword evidence="4" id="KW-0328">Glycosyltransferase</keyword>
<keyword evidence="1 4" id="KW-0808">Transferase</keyword>
<sequence>MLLPHKLEGIGWFTYEVVKRITENHPEHQFYLFFDRRFDSKFVFGKNCHPIVLHPQARHPILYKIWFNHSIPKAVKKHSIDLFFSPDGFLSLRTNIPQIPVIHDLNFEHIPEDLPSKHTNYYKEFMPHYARIAKSILTVSEYSKQDIAETYGIPKDKIHVAYNGASEKFHLISGGEVQAIRQKYTEGSPYFVYVGALHKRKNIARMLEAFDRLKTQKNKDLKLVVVGERLFKSPDIDKAFQTMKHQRDVIFTGRLEQNELTKVVAAAKGMVYISYFEGFGIPVLEALQSGVPVLTSNKTSLPEVGGDVAIYCDPFDVTSIVEGMNQLAESTIEQSQLLAQASQFSWDKTAEKVWEVIDENLPK</sequence>
<protein>
    <submittedName>
        <fullName evidence="4">D-inositol-3-phosphate glycosyltransferase</fullName>
        <ecNumber evidence="4">2.4.1.250</ecNumber>
    </submittedName>
</protein>
<dbReference type="EC" id="2.4.1.250" evidence="4"/>
<keyword evidence="5" id="KW-1185">Reference proteome</keyword>
<dbReference type="KEGG" id="ptan:CRYO30217_03239"/>
<dbReference type="InterPro" id="IPR028098">
    <property type="entry name" value="Glyco_trans_4-like_N"/>
</dbReference>
<reference evidence="4" key="1">
    <citation type="submission" date="2021-04" db="EMBL/GenBank/DDBJ databases">
        <authorList>
            <person name="Rodrigo-Torres L."/>
            <person name="Arahal R. D."/>
            <person name="Lucena T."/>
        </authorList>
    </citation>
    <scope>NUCLEOTIDE SEQUENCE</scope>
    <source>
        <strain evidence="4">AS29M-1</strain>
    </source>
</reference>
<dbReference type="Proteomes" id="UP000683507">
    <property type="component" value="Chromosome"/>
</dbReference>
<dbReference type="RefSeq" id="WP_258543426.1">
    <property type="nucleotide sequence ID" value="NZ_OU015584.1"/>
</dbReference>
<dbReference type="GO" id="GO:0102710">
    <property type="term" value="F:D-inositol-3-phosphate glycosyltransferase activity"/>
    <property type="evidence" value="ECO:0007669"/>
    <property type="project" value="UniProtKB-EC"/>
</dbReference>
<name>A0A916JR13_9FLAO</name>
<evidence type="ECO:0000259" key="3">
    <source>
        <dbReference type="Pfam" id="PF13439"/>
    </source>
</evidence>
<evidence type="ECO:0000313" key="5">
    <source>
        <dbReference type="Proteomes" id="UP000683507"/>
    </source>
</evidence>
<dbReference type="AlphaFoldDB" id="A0A916JR13"/>
<dbReference type="InterPro" id="IPR001296">
    <property type="entry name" value="Glyco_trans_1"/>
</dbReference>
<dbReference type="PANTHER" id="PTHR46401:SF2">
    <property type="entry name" value="GLYCOSYLTRANSFERASE WBBK-RELATED"/>
    <property type="match status" value="1"/>
</dbReference>
<dbReference type="CDD" id="cd03809">
    <property type="entry name" value="GT4_MtfB-like"/>
    <property type="match status" value="1"/>
</dbReference>
<dbReference type="Pfam" id="PF13439">
    <property type="entry name" value="Glyco_transf_4"/>
    <property type="match status" value="1"/>
</dbReference>
<accession>A0A916JR13</accession>
<feature type="domain" description="Glycosyl transferase family 1" evidence="2">
    <location>
        <begin position="182"/>
        <end position="337"/>
    </location>
</feature>
<dbReference type="SUPFAM" id="SSF53756">
    <property type="entry name" value="UDP-Glycosyltransferase/glycogen phosphorylase"/>
    <property type="match status" value="1"/>
</dbReference>
<proteinExistence type="predicted"/>
<evidence type="ECO:0000259" key="2">
    <source>
        <dbReference type="Pfam" id="PF00534"/>
    </source>
</evidence>
<dbReference type="Pfam" id="PF00534">
    <property type="entry name" value="Glycos_transf_1"/>
    <property type="match status" value="1"/>
</dbReference>
<gene>
    <name evidence="4" type="primary">mshA_8</name>
    <name evidence="4" type="ORF">CRYO30217_03239</name>
</gene>
<evidence type="ECO:0000256" key="1">
    <source>
        <dbReference type="ARBA" id="ARBA00022679"/>
    </source>
</evidence>
<dbReference type="EMBL" id="OU015584">
    <property type="protein sequence ID" value="CAG5086684.1"/>
    <property type="molecule type" value="Genomic_DNA"/>
</dbReference>
<dbReference type="PANTHER" id="PTHR46401">
    <property type="entry name" value="GLYCOSYLTRANSFERASE WBBK-RELATED"/>
    <property type="match status" value="1"/>
</dbReference>